<dbReference type="PROSITE" id="PS50025">
    <property type="entry name" value="LAM_G_DOMAIN"/>
    <property type="match status" value="1"/>
</dbReference>
<feature type="domain" description="Laminin G" evidence="2">
    <location>
        <begin position="1"/>
        <end position="88"/>
    </location>
</feature>
<keyword evidence="4" id="KW-1185">Reference proteome</keyword>
<keyword evidence="1" id="KW-1015">Disulfide bond</keyword>
<dbReference type="Pfam" id="PF02210">
    <property type="entry name" value="Laminin_G_2"/>
    <property type="match status" value="1"/>
</dbReference>
<sequence length="90" mass="9779">MPLDGSSGLLIVDNGPAITRQSVEIYQRPTTHSEDEGLYVGGMSEVPLRALTRYKNGIKGCVADLVINTDYHLQLINHSDIGHNIGECEA</sequence>
<evidence type="ECO:0000259" key="2">
    <source>
        <dbReference type="PROSITE" id="PS50025"/>
    </source>
</evidence>
<dbReference type="AlphaFoldDB" id="A0AAV8ZWU4"/>
<reference evidence="3" key="1">
    <citation type="journal article" date="2023" name="Insect Mol. Biol.">
        <title>Genome sequencing provides insights into the evolution of gene families encoding plant cell wall-degrading enzymes in longhorned beetles.</title>
        <authorList>
            <person name="Shin N.R."/>
            <person name="Okamura Y."/>
            <person name="Kirsch R."/>
            <person name="Pauchet Y."/>
        </authorList>
    </citation>
    <scope>NUCLEOTIDE SEQUENCE</scope>
    <source>
        <strain evidence="3">RBIC_L_NR</strain>
    </source>
</reference>
<accession>A0AAV8ZWU4</accession>
<protein>
    <recommendedName>
        <fullName evidence="2">Laminin G domain-containing protein</fullName>
    </recommendedName>
</protein>
<comment type="caution">
    <text evidence="3">The sequence shown here is derived from an EMBL/GenBank/DDBJ whole genome shotgun (WGS) entry which is preliminary data.</text>
</comment>
<evidence type="ECO:0000313" key="4">
    <source>
        <dbReference type="Proteomes" id="UP001162156"/>
    </source>
</evidence>
<dbReference type="Gene3D" id="2.60.120.200">
    <property type="match status" value="1"/>
</dbReference>
<organism evidence="3 4">
    <name type="scientific">Rhamnusium bicolor</name>
    <dbReference type="NCBI Taxonomy" id="1586634"/>
    <lineage>
        <taxon>Eukaryota</taxon>
        <taxon>Metazoa</taxon>
        <taxon>Ecdysozoa</taxon>
        <taxon>Arthropoda</taxon>
        <taxon>Hexapoda</taxon>
        <taxon>Insecta</taxon>
        <taxon>Pterygota</taxon>
        <taxon>Neoptera</taxon>
        <taxon>Endopterygota</taxon>
        <taxon>Coleoptera</taxon>
        <taxon>Polyphaga</taxon>
        <taxon>Cucujiformia</taxon>
        <taxon>Chrysomeloidea</taxon>
        <taxon>Cerambycidae</taxon>
        <taxon>Lepturinae</taxon>
        <taxon>Rhagiini</taxon>
        <taxon>Rhamnusium</taxon>
    </lineage>
</organism>
<evidence type="ECO:0000313" key="3">
    <source>
        <dbReference type="EMBL" id="KAJ8971783.1"/>
    </source>
</evidence>
<dbReference type="InterPro" id="IPR013320">
    <property type="entry name" value="ConA-like_dom_sf"/>
</dbReference>
<dbReference type="Proteomes" id="UP001162156">
    <property type="component" value="Unassembled WGS sequence"/>
</dbReference>
<name>A0AAV8ZWU4_9CUCU</name>
<dbReference type="InterPro" id="IPR001791">
    <property type="entry name" value="Laminin_G"/>
</dbReference>
<dbReference type="SUPFAM" id="SSF49899">
    <property type="entry name" value="Concanavalin A-like lectins/glucanases"/>
    <property type="match status" value="1"/>
</dbReference>
<dbReference type="EMBL" id="JANEYF010000161">
    <property type="protein sequence ID" value="KAJ8971783.1"/>
    <property type="molecule type" value="Genomic_DNA"/>
</dbReference>
<evidence type="ECO:0000256" key="1">
    <source>
        <dbReference type="PROSITE-ProRule" id="PRU00122"/>
    </source>
</evidence>
<proteinExistence type="predicted"/>
<feature type="disulfide bond" evidence="1">
    <location>
        <begin position="61"/>
        <end position="88"/>
    </location>
</feature>
<gene>
    <name evidence="3" type="ORF">NQ314_000529</name>
</gene>